<geneLocation type="plasmid" evidence="2">
    <name>unnamed1</name>
</geneLocation>
<evidence type="ECO:0008006" key="4">
    <source>
        <dbReference type="Google" id="ProtNLM"/>
    </source>
</evidence>
<gene>
    <name evidence="2" type="ORF">C2R22_21230</name>
</gene>
<dbReference type="KEGG" id="srub:C2R22_21230"/>
<keyword evidence="1" id="KW-0812">Transmembrane</keyword>
<reference evidence="2 3" key="1">
    <citation type="submission" date="2018-01" db="EMBL/GenBank/DDBJ databases">
        <title>Complete genome sequence of Salinigranum rubrum GX10T, an extremely halophilic archaeon isolated from a marine solar saltern.</title>
        <authorList>
            <person name="Han S."/>
        </authorList>
    </citation>
    <scope>NUCLEOTIDE SEQUENCE [LARGE SCALE GENOMIC DNA]</scope>
    <source>
        <strain evidence="2 3">GX10</strain>
        <plasmid evidence="3">Plasmid unnamed1</plasmid>
    </source>
</reference>
<dbReference type="Proteomes" id="UP000236584">
    <property type="component" value="Plasmid unnamed1"/>
</dbReference>
<evidence type="ECO:0000256" key="1">
    <source>
        <dbReference type="SAM" id="Phobius"/>
    </source>
</evidence>
<organism evidence="2 3">
    <name type="scientific">Salinigranum rubrum</name>
    <dbReference type="NCBI Taxonomy" id="755307"/>
    <lineage>
        <taxon>Archaea</taxon>
        <taxon>Methanobacteriati</taxon>
        <taxon>Methanobacteriota</taxon>
        <taxon>Stenosarchaea group</taxon>
        <taxon>Halobacteria</taxon>
        <taxon>Halobacteriales</taxon>
        <taxon>Haloferacaceae</taxon>
        <taxon>Salinigranum</taxon>
    </lineage>
</organism>
<accession>A0A2I8VQB1</accession>
<keyword evidence="3" id="KW-1185">Reference proteome</keyword>
<dbReference type="AlphaFoldDB" id="A0A2I8VQB1"/>
<dbReference type="EMBL" id="CP026310">
    <property type="protein sequence ID" value="AUV84111.1"/>
    <property type="molecule type" value="Genomic_DNA"/>
</dbReference>
<evidence type="ECO:0000313" key="2">
    <source>
        <dbReference type="EMBL" id="AUV84111.1"/>
    </source>
</evidence>
<feature type="transmembrane region" description="Helical" evidence="1">
    <location>
        <begin position="12"/>
        <end position="31"/>
    </location>
</feature>
<keyword evidence="2" id="KW-0614">Plasmid</keyword>
<name>A0A2I8VQB1_9EURY</name>
<proteinExistence type="predicted"/>
<dbReference type="Pfam" id="PF04307">
    <property type="entry name" value="YdjM"/>
    <property type="match status" value="1"/>
</dbReference>
<evidence type="ECO:0000313" key="3">
    <source>
        <dbReference type="Proteomes" id="UP000236584"/>
    </source>
</evidence>
<keyword evidence="1" id="KW-1133">Transmembrane helix</keyword>
<protein>
    <recommendedName>
        <fullName evidence="4">Metal-dependent hydrolase</fullName>
    </recommendedName>
</protein>
<dbReference type="InterPro" id="IPR007404">
    <property type="entry name" value="YdjM-like"/>
</dbReference>
<feature type="transmembrane region" description="Helical" evidence="1">
    <location>
        <begin position="65"/>
        <end position="83"/>
    </location>
</feature>
<sequence length="123" mass="13430">MSVHGAGFDHRLYVLFAVLTHAMIGYTIVSVMREPAPIVGVVGAIFPDIDLLFAPAWSFPLVHRGITHTPLCGAVVVVSIWSWRRSRPHPSSLSLFSTAVTLGYGSHLIVDSFTASGVPWLYR</sequence>
<keyword evidence="1" id="KW-0472">Membrane</keyword>